<dbReference type="Pfam" id="PF04096">
    <property type="entry name" value="Nucleoporin2"/>
    <property type="match status" value="1"/>
</dbReference>
<dbReference type="GO" id="GO:0031965">
    <property type="term" value="C:nuclear membrane"/>
    <property type="evidence" value="ECO:0007669"/>
    <property type="project" value="UniProtKB-SubCell"/>
</dbReference>
<dbReference type="SUPFAM" id="SSF82215">
    <property type="entry name" value="C-terminal autoproteolytic domain of nucleoporin nup98"/>
    <property type="match status" value="1"/>
</dbReference>
<comment type="subcellular location">
    <subcellularLocation>
        <location evidence="2">Nucleus membrane</location>
        <topology evidence="2">Peripheral membrane protein</topology>
        <orientation evidence="2">Nucleoplasmic side</orientation>
    </subcellularLocation>
    <subcellularLocation>
        <location evidence="1">Nucleus</location>
        <location evidence="1">Nuclear pore complex</location>
    </subcellularLocation>
</comment>
<dbReference type="GO" id="GO:0003723">
    <property type="term" value="F:RNA binding"/>
    <property type="evidence" value="ECO:0007669"/>
    <property type="project" value="TreeGrafter"/>
</dbReference>
<dbReference type="InterPro" id="IPR036903">
    <property type="entry name" value="Nup98_auto-Pept-S59_dom_sf"/>
</dbReference>
<dbReference type="InterPro" id="IPR007230">
    <property type="entry name" value="Nup98_auto-Pept-S59_dom"/>
</dbReference>
<feature type="compositionally biased region" description="Polar residues" evidence="11">
    <location>
        <begin position="408"/>
        <end position="418"/>
    </location>
</feature>
<dbReference type="GO" id="GO:0006405">
    <property type="term" value="P:RNA export from nucleus"/>
    <property type="evidence" value="ECO:0007669"/>
    <property type="project" value="TreeGrafter"/>
</dbReference>
<evidence type="ECO:0000256" key="8">
    <source>
        <dbReference type="ARBA" id="ARBA00023010"/>
    </source>
</evidence>
<dbReference type="PROSITE" id="PS51434">
    <property type="entry name" value="NUP_C"/>
    <property type="match status" value="1"/>
</dbReference>
<dbReference type="PANTHER" id="PTHR23198:SF6">
    <property type="entry name" value="NUCLEAR PORE COMPLEX PROTEIN NUP98-NUP96"/>
    <property type="match status" value="1"/>
</dbReference>
<dbReference type="Pfam" id="PF13634">
    <property type="entry name" value="Nucleoporin_FG"/>
    <property type="match status" value="3"/>
</dbReference>
<evidence type="ECO:0000256" key="2">
    <source>
        <dbReference type="ARBA" id="ARBA00004620"/>
    </source>
</evidence>
<keyword evidence="8" id="KW-0811">Translocation</keyword>
<dbReference type="InterPro" id="IPR025574">
    <property type="entry name" value="Nucleoporin_FG_rpt"/>
</dbReference>
<evidence type="ECO:0000256" key="4">
    <source>
        <dbReference type="ARBA" id="ARBA00013472"/>
    </source>
</evidence>
<dbReference type="GO" id="GO:0017056">
    <property type="term" value="F:structural constituent of nuclear pore"/>
    <property type="evidence" value="ECO:0007669"/>
    <property type="project" value="InterPro"/>
</dbReference>
<dbReference type="GO" id="GO:0006606">
    <property type="term" value="P:protein import into nucleus"/>
    <property type="evidence" value="ECO:0007669"/>
    <property type="project" value="TreeGrafter"/>
</dbReference>
<reference evidence="14" key="1">
    <citation type="submission" date="2024-02" db="UniProtKB">
        <authorList>
            <consortium name="WormBaseParasite"/>
        </authorList>
    </citation>
    <scope>IDENTIFICATION</scope>
</reference>
<dbReference type="Gene3D" id="1.10.10.2360">
    <property type="match status" value="1"/>
</dbReference>
<evidence type="ECO:0000256" key="10">
    <source>
        <dbReference type="ARBA" id="ARBA00023242"/>
    </source>
</evidence>
<dbReference type="GO" id="GO:0044614">
    <property type="term" value="C:nuclear pore cytoplasmic filaments"/>
    <property type="evidence" value="ECO:0007669"/>
    <property type="project" value="TreeGrafter"/>
</dbReference>
<keyword evidence="13" id="KW-1185">Reference proteome</keyword>
<feature type="domain" description="Peptidase S59" evidence="12">
    <location>
        <begin position="707"/>
        <end position="850"/>
    </location>
</feature>
<keyword evidence="10" id="KW-0539">Nucleus</keyword>
<dbReference type="WBParaSite" id="MBELARI_LOCUS3445.1">
    <property type="protein sequence ID" value="MBELARI_LOCUS3445.1"/>
    <property type="gene ID" value="MBELARI_LOCUS3445"/>
</dbReference>
<evidence type="ECO:0000256" key="7">
    <source>
        <dbReference type="ARBA" id="ARBA00022927"/>
    </source>
</evidence>
<evidence type="ECO:0000259" key="12">
    <source>
        <dbReference type="PROSITE" id="PS51434"/>
    </source>
</evidence>
<evidence type="ECO:0000256" key="1">
    <source>
        <dbReference type="ARBA" id="ARBA00004567"/>
    </source>
</evidence>
<proteinExistence type="inferred from homology"/>
<dbReference type="Proteomes" id="UP000887575">
    <property type="component" value="Unassembled WGS sequence"/>
</dbReference>
<dbReference type="AlphaFoldDB" id="A0AAF3F969"/>
<evidence type="ECO:0000256" key="11">
    <source>
        <dbReference type="SAM" id="MobiDB-lite"/>
    </source>
</evidence>
<evidence type="ECO:0000313" key="13">
    <source>
        <dbReference type="Proteomes" id="UP000887575"/>
    </source>
</evidence>
<dbReference type="GO" id="GO:0000973">
    <property type="term" value="P:post-transcriptional tethering of RNA polymerase II gene DNA at nuclear periphery"/>
    <property type="evidence" value="ECO:0007669"/>
    <property type="project" value="TreeGrafter"/>
</dbReference>
<dbReference type="FunFam" id="1.10.10.2360:FF:000001">
    <property type="entry name" value="Nuclear pore complex protein Nup98-Nup96"/>
    <property type="match status" value="1"/>
</dbReference>
<keyword evidence="9" id="KW-0906">Nuclear pore complex</keyword>
<dbReference type="GO" id="GO:0051028">
    <property type="term" value="P:mRNA transport"/>
    <property type="evidence" value="ECO:0007669"/>
    <property type="project" value="UniProtKB-KW"/>
</dbReference>
<dbReference type="PANTHER" id="PTHR23198">
    <property type="entry name" value="NUCLEOPORIN"/>
    <property type="match status" value="1"/>
</dbReference>
<dbReference type="GO" id="GO:0008139">
    <property type="term" value="F:nuclear localization sequence binding"/>
    <property type="evidence" value="ECO:0007669"/>
    <property type="project" value="TreeGrafter"/>
</dbReference>
<organism evidence="13 14">
    <name type="scientific">Mesorhabditis belari</name>
    <dbReference type="NCBI Taxonomy" id="2138241"/>
    <lineage>
        <taxon>Eukaryota</taxon>
        <taxon>Metazoa</taxon>
        <taxon>Ecdysozoa</taxon>
        <taxon>Nematoda</taxon>
        <taxon>Chromadorea</taxon>
        <taxon>Rhabditida</taxon>
        <taxon>Rhabditina</taxon>
        <taxon>Rhabditomorpha</taxon>
        <taxon>Rhabditoidea</taxon>
        <taxon>Rhabditidae</taxon>
        <taxon>Mesorhabditinae</taxon>
        <taxon>Mesorhabditis</taxon>
    </lineage>
</organism>
<dbReference type="GO" id="GO:0034398">
    <property type="term" value="P:telomere tethering at nuclear periphery"/>
    <property type="evidence" value="ECO:0007669"/>
    <property type="project" value="TreeGrafter"/>
</dbReference>
<evidence type="ECO:0000313" key="14">
    <source>
        <dbReference type="WBParaSite" id="MBELARI_LOCUS3445.1"/>
    </source>
</evidence>
<keyword evidence="5" id="KW-0813">Transport</keyword>
<feature type="region of interest" description="Disordered" evidence="11">
    <location>
        <begin position="408"/>
        <end position="435"/>
    </location>
</feature>
<dbReference type="Gene3D" id="3.30.1610.10">
    <property type="entry name" value="Peptidase S59, nucleoporin"/>
    <property type="match status" value="1"/>
</dbReference>
<name>A0AAF3F969_9BILA</name>
<feature type="region of interest" description="Disordered" evidence="11">
    <location>
        <begin position="691"/>
        <end position="714"/>
    </location>
</feature>
<feature type="compositionally biased region" description="Low complexity" evidence="11">
    <location>
        <begin position="419"/>
        <end position="433"/>
    </location>
</feature>
<keyword evidence="7" id="KW-0653">Protein transport</keyword>
<comment type="similarity">
    <text evidence="3">Belongs to the nucleoporin GLFG family.</text>
</comment>
<evidence type="ECO:0000256" key="5">
    <source>
        <dbReference type="ARBA" id="ARBA00022448"/>
    </source>
</evidence>
<sequence length="863" mass="91468">MPGFPALGGCNCLGERGLGVDCIKEKTRSSTRCLAVNRLAQRPPTAHLVRQVLRFLDRSQPVLHCLARQLPRIKEPHRYGALKSRPRRVFSEILLRNLHRSLEASAVCTTQNTSGNSLFGSTQAKPSLFGSSQPVTSTFGSPSSQSSLFGGMGTTSGGSLFGSSTATTTNGTTVKFQAQTGTDTMLKNNTQQNINTKHMCISAMKEYETKSLEELRMEDYIAGRKGPTAGSATASMFGSGQGATTSSTSIFGASTQPKTGIFGSPTSNSFGADRQTTNTLFGSQPQQQASTPLFGPKPATGLFNSTTTSAFGGTTASPGTSSIFGGTKPQASTFGQPATGGSLFGATSAFGTTNTAQPSTGFSFGGSNTGTSAFGQAPSANLAQPAASGGVFGPPAANKSLFGSTTAPGTSLFGTQPSTGLFGQTQPQQPQAGGLFGTQAQPTIAAAMPSQVPVAAAAPIVLGSDVNQRQIERALLEAQLAATPYGDGPLLKWMDAAKATTDDQTNSANVQRQLKFLESLAGSPVLSGNGSLVPPSISASRVPTLANGIQTVPAMSNSPLSARRNGATPRFDAGDATIDSALPGSTNQLISTTRRTNIKHLDPMMMRDASTVNSPQGFADPDELPKITNRDKVVSTDNATFVVKADTRKPHKPVLPSLHLDGSLQDDSIVQVQPAAPQMKIQEIPASKMVSKPTDDLITSPKSISSNDDYFSDPPLDRLKNQTDDDYIDLPDGLLVGRLTYGSVFWPGPLRISKDININKVVVFRNKEVTVYPNEDQKPSVGEELNRCAEVTLERVWPVEKETKQLIKDPEVLIGMKWRERLERISARMGANFKDYRPTTGSWVFRVDHFSSYGLLESDETKE</sequence>
<accession>A0AAF3F969</accession>
<evidence type="ECO:0000256" key="3">
    <source>
        <dbReference type="ARBA" id="ARBA00008926"/>
    </source>
</evidence>
<evidence type="ECO:0000256" key="9">
    <source>
        <dbReference type="ARBA" id="ARBA00023132"/>
    </source>
</evidence>
<protein>
    <recommendedName>
        <fullName evidence="4">Nuclear pore complex protein Nup98-Nup96</fullName>
    </recommendedName>
</protein>
<dbReference type="Pfam" id="PF21240">
    <property type="entry name" value="Nup98_GLEBS"/>
    <property type="match status" value="1"/>
</dbReference>
<feature type="compositionally biased region" description="Polar residues" evidence="11">
    <location>
        <begin position="700"/>
        <end position="709"/>
    </location>
</feature>
<keyword evidence="6" id="KW-0509">mRNA transport</keyword>
<evidence type="ECO:0000256" key="6">
    <source>
        <dbReference type="ARBA" id="ARBA00022816"/>
    </source>
</evidence>
<dbReference type="InterPro" id="IPR037665">
    <property type="entry name" value="Nucleoporin_S59-like"/>
</dbReference>